<evidence type="ECO:0000313" key="1">
    <source>
        <dbReference type="EMBL" id="GFU43262.1"/>
    </source>
</evidence>
<protein>
    <submittedName>
        <fullName evidence="1">Peptidase A2 domain-containing protein</fullName>
    </submittedName>
</protein>
<evidence type="ECO:0000313" key="2">
    <source>
        <dbReference type="Proteomes" id="UP000887013"/>
    </source>
</evidence>
<gene>
    <name evidence="1" type="primary">AVEN_203532_1</name>
    <name evidence="1" type="ORF">NPIL_456951</name>
</gene>
<reference evidence="1" key="1">
    <citation type="submission" date="2020-08" db="EMBL/GenBank/DDBJ databases">
        <title>Multicomponent nature underlies the extraordinary mechanical properties of spider dragline silk.</title>
        <authorList>
            <person name="Kono N."/>
            <person name="Nakamura H."/>
            <person name="Mori M."/>
            <person name="Yoshida Y."/>
            <person name="Ohtoshi R."/>
            <person name="Malay A.D."/>
            <person name="Moran D.A.P."/>
            <person name="Tomita M."/>
            <person name="Numata K."/>
            <person name="Arakawa K."/>
        </authorList>
    </citation>
    <scope>NUCLEOTIDE SEQUENCE</scope>
</reference>
<dbReference type="Proteomes" id="UP000887013">
    <property type="component" value="Unassembled WGS sequence"/>
</dbReference>
<proteinExistence type="predicted"/>
<sequence>MLFLGGKLERPSLGSPVPLTSASKHRPPASLQLFAENGIVILTYSQSLLTLDHGLRRVFRWPFIIAAVLQPIIRVDFILHYGLLVNIWYECLEDSLTKLQTQGTVQKWNNSSVKAVHDSTKFNKLLAEFLSLVEAV</sequence>
<dbReference type="EMBL" id="BMAW01085505">
    <property type="protein sequence ID" value="GFU43262.1"/>
    <property type="molecule type" value="Genomic_DNA"/>
</dbReference>
<dbReference type="AlphaFoldDB" id="A0A8X6UK93"/>
<keyword evidence="2" id="KW-1185">Reference proteome</keyword>
<name>A0A8X6UK93_NEPPI</name>
<accession>A0A8X6UK93</accession>
<comment type="caution">
    <text evidence="1">The sequence shown here is derived from an EMBL/GenBank/DDBJ whole genome shotgun (WGS) entry which is preliminary data.</text>
</comment>
<organism evidence="1 2">
    <name type="scientific">Nephila pilipes</name>
    <name type="common">Giant wood spider</name>
    <name type="synonym">Nephila maculata</name>
    <dbReference type="NCBI Taxonomy" id="299642"/>
    <lineage>
        <taxon>Eukaryota</taxon>
        <taxon>Metazoa</taxon>
        <taxon>Ecdysozoa</taxon>
        <taxon>Arthropoda</taxon>
        <taxon>Chelicerata</taxon>
        <taxon>Arachnida</taxon>
        <taxon>Araneae</taxon>
        <taxon>Araneomorphae</taxon>
        <taxon>Entelegynae</taxon>
        <taxon>Araneoidea</taxon>
        <taxon>Nephilidae</taxon>
        <taxon>Nephila</taxon>
    </lineage>
</organism>
<dbReference type="OrthoDB" id="6420822at2759"/>